<dbReference type="InterPro" id="IPR050951">
    <property type="entry name" value="Retrovirus_Pol_polyprotein"/>
</dbReference>
<feature type="domain" description="Reverse transcriptase/retrotransposon-derived protein RNase H-like" evidence="2">
    <location>
        <begin position="429"/>
        <end position="523"/>
    </location>
</feature>
<dbReference type="CDD" id="cd01647">
    <property type="entry name" value="RT_LTR"/>
    <property type="match status" value="1"/>
</dbReference>
<dbReference type="PANTHER" id="PTHR37984">
    <property type="entry name" value="PROTEIN CBG26694"/>
    <property type="match status" value="1"/>
</dbReference>
<dbReference type="InterPro" id="IPR043128">
    <property type="entry name" value="Rev_trsase/Diguanyl_cyclase"/>
</dbReference>
<evidence type="ECO:0000313" key="3">
    <source>
        <dbReference type="EMBL" id="BBN70473.1"/>
    </source>
</evidence>
<dbReference type="AlphaFoldDB" id="A0A5H2XRP6"/>
<dbReference type="FunFam" id="3.10.20.370:FF:000001">
    <property type="entry name" value="Retrovirus-related Pol polyprotein from transposon 17.6-like protein"/>
    <property type="match status" value="1"/>
</dbReference>
<feature type="non-terminal residue" evidence="3">
    <location>
        <position position="524"/>
    </location>
</feature>
<dbReference type="CDD" id="cd09274">
    <property type="entry name" value="RNase_HI_RT_Ty3"/>
    <property type="match status" value="1"/>
</dbReference>
<evidence type="ECO:0000259" key="2">
    <source>
        <dbReference type="Pfam" id="PF17919"/>
    </source>
</evidence>
<dbReference type="PANTHER" id="PTHR37984:SF5">
    <property type="entry name" value="PROTEIN NYNRIN-LIKE"/>
    <property type="match status" value="1"/>
</dbReference>
<gene>
    <name evidence="3" type="ORF">Prudu_1484S000100</name>
</gene>
<dbReference type="EMBL" id="AP021821">
    <property type="protein sequence ID" value="BBN70473.1"/>
    <property type="molecule type" value="Genomic_DNA"/>
</dbReference>
<accession>A0A5H2XRP6</accession>
<name>A0A5H2XRP6_PRUDU</name>
<dbReference type="InterPro" id="IPR041577">
    <property type="entry name" value="RT_RNaseH_2"/>
</dbReference>
<sequence>ALSQWHSMRKPSSEFKVFDALKYPNDDHACFSMDVLEQMVQETFNASQEETPLERALIQSPETVNEEGNTAVLEAVNMLEALPPQRGKFNSIFEPLPLSTNKLVPSIVKAPQVELKPLPENLKYAYLGDEKTLPVIIASNLSASEEDKLIRSVLREHKTALGWTIADIRGISPTKCMHRIFLEGESKPTREAQRRLNPVMKEVVKKEGSFEAFGVGIIYPISDSKWVSPVQVVPKKSGITVVKNEDNELVPQRIQTGWRVCIDYRKLNTTTRKDHFPLPFIDQMLERLAAPEDQEKTTFTCPFGTFAYRRIPFGLCNAPATFQRCMMSIFSDMVEEIIEVSRMQFSAQLGEVPLHGTAGIVLGHIISCRGIEVDKAKIDIVRSLLPPKTVKEIRSFLGHAGFYRRFIKDFSKISRPLCRLLGKDVEFEFNEECLAAFNKLKELLTSAPIMQPPDWNFPFELMCDASDYAVGAVLGQRVHNVPHAIYYASRTLNDAQLNYSTTEKELLAVIFALEKFRSYLIGTK</sequence>
<dbReference type="InterPro" id="IPR043502">
    <property type="entry name" value="DNA/RNA_pol_sf"/>
</dbReference>
<dbReference type="GO" id="GO:0003824">
    <property type="term" value="F:catalytic activity"/>
    <property type="evidence" value="ECO:0007669"/>
    <property type="project" value="UniProtKB-KW"/>
</dbReference>
<keyword evidence="1" id="KW-0511">Multifunctional enzyme</keyword>
<reference evidence="3" key="1">
    <citation type="journal article" date="2019" name="Science">
        <title>Mutation of a bHLH transcription factor allowed almond domestication.</title>
        <authorList>
            <person name="Sanchez-Perez R."/>
            <person name="Pavan S."/>
            <person name="Mazzeo R."/>
            <person name="Moldovan C."/>
            <person name="Aiese Cigliano R."/>
            <person name="Del Cueto J."/>
            <person name="Ricciardi F."/>
            <person name="Lotti C."/>
            <person name="Ricciardi L."/>
            <person name="Dicenta F."/>
            <person name="Lopez-Marques R.L."/>
            <person name="Lindberg Moller B."/>
        </authorList>
    </citation>
    <scope>NUCLEOTIDE SEQUENCE</scope>
</reference>
<protein>
    <submittedName>
        <fullName evidence="3">Transposable element protein</fullName>
    </submittedName>
</protein>
<organism evidence="3">
    <name type="scientific">Prunus dulcis</name>
    <name type="common">Almond</name>
    <name type="synonym">Amygdalus dulcis</name>
    <dbReference type="NCBI Taxonomy" id="3755"/>
    <lineage>
        <taxon>Eukaryota</taxon>
        <taxon>Viridiplantae</taxon>
        <taxon>Streptophyta</taxon>
        <taxon>Embryophyta</taxon>
        <taxon>Tracheophyta</taxon>
        <taxon>Spermatophyta</taxon>
        <taxon>Magnoliopsida</taxon>
        <taxon>eudicotyledons</taxon>
        <taxon>Gunneridae</taxon>
        <taxon>Pentapetalae</taxon>
        <taxon>rosids</taxon>
        <taxon>fabids</taxon>
        <taxon>Rosales</taxon>
        <taxon>Rosaceae</taxon>
        <taxon>Amygdaloideae</taxon>
        <taxon>Amygdaleae</taxon>
        <taxon>Prunus</taxon>
    </lineage>
</organism>
<dbReference type="Gene3D" id="3.30.70.270">
    <property type="match status" value="1"/>
</dbReference>
<evidence type="ECO:0000256" key="1">
    <source>
        <dbReference type="ARBA" id="ARBA00023268"/>
    </source>
</evidence>
<dbReference type="Pfam" id="PF17919">
    <property type="entry name" value="RT_RNaseH_2"/>
    <property type="match status" value="1"/>
</dbReference>
<dbReference type="SUPFAM" id="SSF56672">
    <property type="entry name" value="DNA/RNA polymerases"/>
    <property type="match status" value="1"/>
</dbReference>
<proteinExistence type="predicted"/>
<feature type="non-terminal residue" evidence="3">
    <location>
        <position position="1"/>
    </location>
</feature>
<dbReference type="FunFam" id="3.30.70.270:FF:000026">
    <property type="entry name" value="Transposon Ty3-G Gag-Pol polyprotein"/>
    <property type="match status" value="1"/>
</dbReference>
<dbReference type="Gene3D" id="3.10.10.10">
    <property type="entry name" value="HIV Type 1 Reverse Transcriptase, subunit A, domain 1"/>
    <property type="match status" value="1"/>
</dbReference>